<dbReference type="PANTHER" id="PTHR33442">
    <property type="entry name" value="TRANS-3-HYDROXY-L-PROLINE DEHYDRATASE"/>
    <property type="match status" value="1"/>
</dbReference>
<name>V4AG66_LOTGI</name>
<dbReference type="SFLD" id="SFLDS00028">
    <property type="entry name" value="Proline_Racemase"/>
    <property type="match status" value="1"/>
</dbReference>
<dbReference type="AlphaFoldDB" id="V4AG66"/>
<dbReference type="PIRSF" id="PIRSF029792">
    <property type="entry name" value="Pro_racemase"/>
    <property type="match status" value="1"/>
</dbReference>
<dbReference type="HOGENOM" id="CLU_036729_0_0_1"/>
<dbReference type="RefSeq" id="XP_009055009.1">
    <property type="nucleotide sequence ID" value="XM_009056761.1"/>
</dbReference>
<evidence type="ECO:0000313" key="5">
    <source>
        <dbReference type="Proteomes" id="UP000030746"/>
    </source>
</evidence>
<dbReference type="PANTHER" id="PTHR33442:SF1">
    <property type="entry name" value="TRANS-3-HYDROXY-L-PROLINE DEHYDRATASE"/>
    <property type="match status" value="1"/>
</dbReference>
<evidence type="ECO:0000256" key="2">
    <source>
        <dbReference type="ARBA" id="ARBA00007529"/>
    </source>
</evidence>
<dbReference type="CTD" id="20231624"/>
<dbReference type="FunFam" id="3.10.310.10:FF:000003">
    <property type="entry name" value="Proline racemase"/>
    <property type="match status" value="1"/>
</dbReference>
<dbReference type="GeneID" id="20231624"/>
<dbReference type="SUPFAM" id="SSF54506">
    <property type="entry name" value="Diaminopimelate epimerase-like"/>
    <property type="match status" value="1"/>
</dbReference>
<dbReference type="Pfam" id="PF05544">
    <property type="entry name" value="Pro_racemase"/>
    <property type="match status" value="1"/>
</dbReference>
<dbReference type="Gene3D" id="3.10.310.10">
    <property type="entry name" value="Diaminopimelate Epimerase, Chain A, domain 1"/>
    <property type="match status" value="2"/>
</dbReference>
<reference evidence="4 5" key="1">
    <citation type="journal article" date="2013" name="Nature">
        <title>Insights into bilaterian evolution from three spiralian genomes.</title>
        <authorList>
            <person name="Simakov O."/>
            <person name="Marletaz F."/>
            <person name="Cho S.J."/>
            <person name="Edsinger-Gonzales E."/>
            <person name="Havlak P."/>
            <person name="Hellsten U."/>
            <person name="Kuo D.H."/>
            <person name="Larsson T."/>
            <person name="Lv J."/>
            <person name="Arendt D."/>
            <person name="Savage R."/>
            <person name="Osoegawa K."/>
            <person name="de Jong P."/>
            <person name="Grimwood J."/>
            <person name="Chapman J.A."/>
            <person name="Shapiro H."/>
            <person name="Aerts A."/>
            <person name="Otillar R.P."/>
            <person name="Terry A.Y."/>
            <person name="Boore J.L."/>
            <person name="Grigoriev I.V."/>
            <person name="Lindberg D.R."/>
            <person name="Seaver E.C."/>
            <person name="Weisblat D.A."/>
            <person name="Putnam N.H."/>
            <person name="Rokhsar D.S."/>
        </authorList>
    </citation>
    <scope>NUCLEOTIDE SEQUENCE [LARGE SCALE GENOMIC DNA]</scope>
</reference>
<evidence type="ECO:0000313" key="4">
    <source>
        <dbReference type="EMBL" id="ESO94160.1"/>
    </source>
</evidence>
<dbReference type="OMA" id="SHVLWTG"/>
<proteinExistence type="inferred from homology"/>
<evidence type="ECO:0000256" key="1">
    <source>
        <dbReference type="ARBA" id="ARBA00001148"/>
    </source>
</evidence>
<dbReference type="GO" id="GO:0050346">
    <property type="term" value="F:trans-L-3-hydroxyproline dehydratase activity"/>
    <property type="evidence" value="ECO:0007669"/>
    <property type="project" value="UniProtKB-EC"/>
</dbReference>
<comment type="catalytic activity">
    <reaction evidence="1">
        <text>trans-3-hydroxy-L-proline = 1-pyrroline-2-carboxylate + H2O</text>
        <dbReference type="Rhea" id="RHEA:10320"/>
        <dbReference type="ChEBI" id="CHEBI:15377"/>
        <dbReference type="ChEBI" id="CHEBI:39785"/>
        <dbReference type="ChEBI" id="CHEBI:57938"/>
        <dbReference type="EC" id="4.2.1.77"/>
    </reaction>
</comment>
<gene>
    <name evidence="4" type="ORF">LOTGIDRAFT_118524</name>
</gene>
<dbReference type="STRING" id="225164.V4AG66"/>
<organism evidence="4 5">
    <name type="scientific">Lottia gigantea</name>
    <name type="common">Giant owl limpet</name>
    <dbReference type="NCBI Taxonomy" id="225164"/>
    <lineage>
        <taxon>Eukaryota</taxon>
        <taxon>Metazoa</taxon>
        <taxon>Spiralia</taxon>
        <taxon>Lophotrochozoa</taxon>
        <taxon>Mollusca</taxon>
        <taxon>Gastropoda</taxon>
        <taxon>Patellogastropoda</taxon>
        <taxon>Lottioidea</taxon>
        <taxon>Lottiidae</taxon>
        <taxon>Lottia</taxon>
    </lineage>
</organism>
<keyword evidence="5" id="KW-1185">Reference proteome</keyword>
<dbReference type="KEGG" id="lgi:LOTGIDRAFT_118524"/>
<accession>V4AG66</accession>
<dbReference type="InterPro" id="IPR008794">
    <property type="entry name" value="Pro_racemase_fam"/>
</dbReference>
<dbReference type="EMBL" id="KB201847">
    <property type="protein sequence ID" value="ESO94160.1"/>
    <property type="molecule type" value="Genomic_DNA"/>
</dbReference>
<protein>
    <recommendedName>
        <fullName evidence="3">trans-L-3-hydroxyproline dehydratase</fullName>
        <ecNumber evidence="3">4.2.1.77</ecNumber>
    </recommendedName>
</protein>
<dbReference type="EC" id="4.2.1.77" evidence="3"/>
<sequence>MYVKTVEMHTGGGPVRILLSGFPKRKFETLLEHRNYVREHLDHFRKALILEPRGHHDMYGVIIVPPTLPNADIAVLFMDNSGYSTMCGHAVISMARYAVDHGYVKTLKSPETKVDIQCPCGMVSAYVKYDGTKTGATRFISVPAFVYATDVELPMKKFGTLKVDISYGGGFYVFISAEKLGLDVRKTKLKDLVQVAGDITDVAKEHIKIEFPESKEQAFIYGTILTDGRDSNIKATSINLCVFADRQVDRSPCGSGTTARMALLYHKGLIGLNQSRYFQSSKTGSSFSSKIVRDTTSGGRKAVNVEVSGQGFYLGTSTYTLEVGDKLGHGFSIK</sequence>
<evidence type="ECO:0000256" key="3">
    <source>
        <dbReference type="ARBA" id="ARBA00013105"/>
    </source>
</evidence>
<dbReference type="OrthoDB" id="6409228at2759"/>
<dbReference type="Proteomes" id="UP000030746">
    <property type="component" value="Unassembled WGS sequence"/>
</dbReference>
<comment type="similarity">
    <text evidence="2">Belongs to the proline racemase family.</text>
</comment>